<keyword evidence="7" id="KW-0418">Kinase</keyword>
<dbReference type="CDD" id="cd00082">
    <property type="entry name" value="HisKA"/>
    <property type="match status" value="1"/>
</dbReference>
<dbReference type="EMBL" id="BMNT01000057">
    <property type="protein sequence ID" value="GGL17373.1"/>
    <property type="molecule type" value="Genomic_DNA"/>
</dbReference>
<evidence type="ECO:0000256" key="1">
    <source>
        <dbReference type="ARBA" id="ARBA00000085"/>
    </source>
</evidence>
<dbReference type="SUPFAM" id="SSF55874">
    <property type="entry name" value="ATPase domain of HSP90 chaperone/DNA topoisomerase II/histidine kinase"/>
    <property type="match status" value="1"/>
</dbReference>
<comment type="caution">
    <text evidence="10">The sequence shown here is derived from an EMBL/GenBank/DDBJ whole genome shotgun (WGS) entry which is preliminary data.</text>
</comment>
<evidence type="ECO:0000256" key="4">
    <source>
        <dbReference type="ARBA" id="ARBA00022475"/>
    </source>
</evidence>
<sequence>MTDPVLRATLEQAEQAGRHADNARRLAELAVRQAAAVLDEQRRFAADVAHELRTSVAALRAELEEAGMHPEQTDLECLLERTLGGVGRLQKAIDDLLLTAGTAAGRAEPERVDLAELVAAETGERPGDLELAPLPDGPVVVEAVRAELGRALAILASEARRRGGGSIRVRLDGDTAELSVSALGTESETGRMKRFTRLDTFTGDCGLKLTIARGIAHAHNGTLWFAAGSRGVQSVVLRLPAAGAAGEPSDELAHTA</sequence>
<comment type="catalytic activity">
    <reaction evidence="1">
        <text>ATP + protein L-histidine = ADP + protein N-phospho-L-histidine.</text>
        <dbReference type="EC" id="2.7.13.3"/>
    </reaction>
</comment>
<dbReference type="GO" id="GO:0005886">
    <property type="term" value="C:plasma membrane"/>
    <property type="evidence" value="ECO:0007669"/>
    <property type="project" value="UniProtKB-SubCell"/>
</dbReference>
<name>A0A917VV84_9ACTN</name>
<reference evidence="10" key="2">
    <citation type="submission" date="2020-09" db="EMBL/GenBank/DDBJ databases">
        <authorList>
            <person name="Sun Q."/>
            <person name="Ohkuma M."/>
        </authorList>
    </citation>
    <scope>NUCLEOTIDE SEQUENCE</scope>
    <source>
        <strain evidence="10">JCM 13064</strain>
    </source>
</reference>
<keyword evidence="5" id="KW-0597">Phosphoprotein</keyword>
<dbReference type="InterPro" id="IPR050980">
    <property type="entry name" value="2C_sensor_his_kinase"/>
</dbReference>
<keyword evidence="8" id="KW-0902">Two-component regulatory system</keyword>
<reference evidence="10" key="1">
    <citation type="journal article" date="2014" name="Int. J. Syst. Evol. Microbiol.">
        <title>Complete genome sequence of Corynebacterium casei LMG S-19264T (=DSM 44701T), isolated from a smear-ripened cheese.</title>
        <authorList>
            <consortium name="US DOE Joint Genome Institute (JGI-PGF)"/>
            <person name="Walter F."/>
            <person name="Albersmeier A."/>
            <person name="Kalinowski J."/>
            <person name="Ruckert C."/>
        </authorList>
    </citation>
    <scope>NUCLEOTIDE SEQUENCE</scope>
    <source>
        <strain evidence="10">JCM 13064</strain>
    </source>
</reference>
<evidence type="ECO:0000313" key="11">
    <source>
        <dbReference type="Proteomes" id="UP000645217"/>
    </source>
</evidence>
<feature type="domain" description="Signal transduction histidine kinase dimerisation/phosphoacceptor" evidence="9">
    <location>
        <begin position="40"/>
        <end position="105"/>
    </location>
</feature>
<dbReference type="Proteomes" id="UP000645217">
    <property type="component" value="Unassembled WGS sequence"/>
</dbReference>
<dbReference type="SUPFAM" id="SSF47384">
    <property type="entry name" value="Homodimeric domain of signal transducing histidine kinase"/>
    <property type="match status" value="1"/>
</dbReference>
<keyword evidence="11" id="KW-1185">Reference proteome</keyword>
<dbReference type="RefSeq" id="WP_189167308.1">
    <property type="nucleotide sequence ID" value="NZ_BMNT01000057.1"/>
</dbReference>
<dbReference type="InterPro" id="IPR036097">
    <property type="entry name" value="HisK_dim/P_sf"/>
</dbReference>
<keyword evidence="4" id="KW-0472">Membrane</keyword>
<dbReference type="Pfam" id="PF00512">
    <property type="entry name" value="HisKA"/>
    <property type="match status" value="1"/>
</dbReference>
<dbReference type="Gene3D" id="3.30.565.10">
    <property type="entry name" value="Histidine kinase-like ATPase, C-terminal domain"/>
    <property type="match status" value="1"/>
</dbReference>
<dbReference type="Gene3D" id="1.10.287.130">
    <property type="match status" value="1"/>
</dbReference>
<evidence type="ECO:0000256" key="2">
    <source>
        <dbReference type="ARBA" id="ARBA00004651"/>
    </source>
</evidence>
<dbReference type="SMART" id="SM00388">
    <property type="entry name" value="HisKA"/>
    <property type="match status" value="1"/>
</dbReference>
<evidence type="ECO:0000313" key="10">
    <source>
        <dbReference type="EMBL" id="GGL17373.1"/>
    </source>
</evidence>
<gene>
    <name evidence="10" type="ORF">GCM10007964_69240</name>
</gene>
<dbReference type="GO" id="GO:0000155">
    <property type="term" value="F:phosphorelay sensor kinase activity"/>
    <property type="evidence" value="ECO:0007669"/>
    <property type="project" value="InterPro"/>
</dbReference>
<keyword evidence="4" id="KW-1003">Cell membrane</keyword>
<dbReference type="InterPro" id="IPR036890">
    <property type="entry name" value="HATPase_C_sf"/>
</dbReference>
<evidence type="ECO:0000256" key="8">
    <source>
        <dbReference type="ARBA" id="ARBA00023012"/>
    </source>
</evidence>
<evidence type="ECO:0000256" key="6">
    <source>
        <dbReference type="ARBA" id="ARBA00022679"/>
    </source>
</evidence>
<organism evidence="10 11">
    <name type="scientific">Sphaerisporangium melleum</name>
    <dbReference type="NCBI Taxonomy" id="321316"/>
    <lineage>
        <taxon>Bacteria</taxon>
        <taxon>Bacillati</taxon>
        <taxon>Actinomycetota</taxon>
        <taxon>Actinomycetes</taxon>
        <taxon>Streptosporangiales</taxon>
        <taxon>Streptosporangiaceae</taxon>
        <taxon>Sphaerisporangium</taxon>
    </lineage>
</organism>
<evidence type="ECO:0000256" key="3">
    <source>
        <dbReference type="ARBA" id="ARBA00012438"/>
    </source>
</evidence>
<evidence type="ECO:0000256" key="7">
    <source>
        <dbReference type="ARBA" id="ARBA00022777"/>
    </source>
</evidence>
<comment type="subcellular location">
    <subcellularLocation>
        <location evidence="2">Cell membrane</location>
        <topology evidence="2">Multi-pass membrane protein</topology>
    </subcellularLocation>
</comment>
<evidence type="ECO:0000256" key="5">
    <source>
        <dbReference type="ARBA" id="ARBA00022553"/>
    </source>
</evidence>
<dbReference type="PANTHER" id="PTHR44936:SF9">
    <property type="entry name" value="SENSOR PROTEIN CREC"/>
    <property type="match status" value="1"/>
</dbReference>
<keyword evidence="6" id="KW-0808">Transferase</keyword>
<dbReference type="PANTHER" id="PTHR44936">
    <property type="entry name" value="SENSOR PROTEIN CREC"/>
    <property type="match status" value="1"/>
</dbReference>
<dbReference type="Pfam" id="PF02518">
    <property type="entry name" value="HATPase_c"/>
    <property type="match status" value="1"/>
</dbReference>
<dbReference type="EC" id="2.7.13.3" evidence="3"/>
<evidence type="ECO:0000259" key="9">
    <source>
        <dbReference type="SMART" id="SM00388"/>
    </source>
</evidence>
<dbReference type="AlphaFoldDB" id="A0A917VV84"/>
<dbReference type="InterPro" id="IPR003594">
    <property type="entry name" value="HATPase_dom"/>
</dbReference>
<protein>
    <recommendedName>
        <fullName evidence="3">histidine kinase</fullName>
        <ecNumber evidence="3">2.7.13.3</ecNumber>
    </recommendedName>
</protein>
<proteinExistence type="predicted"/>
<dbReference type="InterPro" id="IPR003661">
    <property type="entry name" value="HisK_dim/P_dom"/>
</dbReference>
<accession>A0A917VV84</accession>